<sequence>MRSIEKHRESLVGSGTFYPPKSPFSRGTYAAIAPVSPPAPLPRSDSDSGSPLEKGG</sequence>
<gene>
    <name evidence="2" type="ordered locus">MAE_05030</name>
</gene>
<dbReference type="Proteomes" id="UP000001510">
    <property type="component" value="Chromosome"/>
</dbReference>
<accession>B0JP14</accession>
<dbReference type="AlphaFoldDB" id="B0JP14"/>
<dbReference type="EMBL" id="AP009552">
    <property type="protein sequence ID" value="BAG00325.1"/>
    <property type="molecule type" value="Genomic_DNA"/>
</dbReference>
<dbReference type="EnsemblBacteria" id="BAG00325">
    <property type="protein sequence ID" value="BAG00325"/>
    <property type="gene ID" value="MAE_05030"/>
</dbReference>
<protein>
    <submittedName>
        <fullName evidence="2">Uncharacterized protein</fullName>
    </submittedName>
</protein>
<proteinExistence type="predicted"/>
<evidence type="ECO:0000313" key="2">
    <source>
        <dbReference type="EMBL" id="BAG00325.1"/>
    </source>
</evidence>
<feature type="compositionally biased region" description="Basic and acidic residues" evidence="1">
    <location>
        <begin position="1"/>
        <end position="10"/>
    </location>
</feature>
<organism evidence="2 3">
    <name type="scientific">Microcystis aeruginosa (strain NIES-843 / IAM M-2473)</name>
    <dbReference type="NCBI Taxonomy" id="449447"/>
    <lineage>
        <taxon>Bacteria</taxon>
        <taxon>Bacillati</taxon>
        <taxon>Cyanobacteriota</taxon>
        <taxon>Cyanophyceae</taxon>
        <taxon>Oscillatoriophycideae</taxon>
        <taxon>Chroococcales</taxon>
        <taxon>Microcystaceae</taxon>
        <taxon>Microcystis</taxon>
    </lineage>
</organism>
<keyword evidence="3" id="KW-1185">Reference proteome</keyword>
<feature type="region of interest" description="Disordered" evidence="1">
    <location>
        <begin position="1"/>
        <end position="56"/>
    </location>
</feature>
<dbReference type="PaxDb" id="449447-MAE_05030"/>
<evidence type="ECO:0000313" key="3">
    <source>
        <dbReference type="Proteomes" id="UP000001510"/>
    </source>
</evidence>
<dbReference type="KEGG" id="mar:MAE_05030"/>
<name>B0JP14_MICAN</name>
<evidence type="ECO:0000256" key="1">
    <source>
        <dbReference type="SAM" id="MobiDB-lite"/>
    </source>
</evidence>
<reference evidence="2 3" key="1">
    <citation type="journal article" date="2007" name="DNA Res.">
        <title>Complete genomic structure of the bloom-forming toxic cyanobacterium Microcystis aeruginosa NIES-843.</title>
        <authorList>
            <person name="Kaneko T."/>
            <person name="Nakajima N."/>
            <person name="Okamoto S."/>
            <person name="Suzuki I."/>
            <person name="Tanabe Y."/>
            <person name="Tamaoki M."/>
            <person name="Nakamura Y."/>
            <person name="Kasai F."/>
            <person name="Watanabe A."/>
            <person name="Kawashima K."/>
            <person name="Kishida Y."/>
            <person name="Ono A."/>
            <person name="Shimizu Y."/>
            <person name="Takahashi C."/>
            <person name="Minami C."/>
            <person name="Fujishiro T."/>
            <person name="Kohara M."/>
            <person name="Katoh M."/>
            <person name="Nakazaki N."/>
            <person name="Nakayama S."/>
            <person name="Yamada M."/>
            <person name="Tabata S."/>
            <person name="Watanabe M.M."/>
        </authorList>
    </citation>
    <scope>NUCLEOTIDE SEQUENCE [LARGE SCALE GENOMIC DNA]</scope>
    <source>
        <strain evidence="3">NIES-843 / IAM M-247</strain>
    </source>
</reference>
<dbReference type="HOGENOM" id="CLU_3009229_0_0_3"/>